<reference evidence="12" key="1">
    <citation type="submission" date="2025-08" db="UniProtKB">
        <authorList>
            <consortium name="RefSeq"/>
        </authorList>
    </citation>
    <scope>IDENTIFICATION</scope>
</reference>
<dbReference type="RefSeq" id="XP_022112153.1">
    <property type="nucleotide sequence ID" value="XM_022256461.1"/>
</dbReference>
<keyword evidence="7" id="KW-0175">Coiled coil</keyword>
<feature type="coiled-coil region" evidence="7">
    <location>
        <begin position="258"/>
        <end position="292"/>
    </location>
</feature>
<dbReference type="InterPro" id="IPR009030">
    <property type="entry name" value="Growth_fac_rcpt_cys_sf"/>
</dbReference>
<dbReference type="InterPro" id="IPR001007">
    <property type="entry name" value="VWF_dom"/>
</dbReference>
<dbReference type="InterPro" id="IPR013320">
    <property type="entry name" value="ConA-like_dom_sf"/>
</dbReference>
<feature type="domain" description="VWFC" evidence="10">
    <location>
        <begin position="296"/>
        <end position="352"/>
    </location>
</feature>
<dbReference type="Gene3D" id="2.10.25.10">
    <property type="entry name" value="Laminin"/>
    <property type="match status" value="6"/>
</dbReference>
<dbReference type="InterPro" id="IPR048287">
    <property type="entry name" value="TSPN-like_N"/>
</dbReference>
<dbReference type="Gene3D" id="6.20.200.20">
    <property type="match status" value="2"/>
</dbReference>
<dbReference type="PROSITE" id="PS50184">
    <property type="entry name" value="VWFC_2"/>
    <property type="match status" value="3"/>
</dbReference>
<evidence type="ECO:0000256" key="8">
    <source>
        <dbReference type="SAM" id="SignalP"/>
    </source>
</evidence>
<keyword evidence="5" id="KW-0325">Glycoprotein</keyword>
<keyword evidence="2 8" id="KW-0732">Signal</keyword>
<feature type="domain" description="EGF-like" evidence="9">
    <location>
        <begin position="627"/>
        <end position="661"/>
    </location>
</feature>
<evidence type="ECO:0000259" key="10">
    <source>
        <dbReference type="PROSITE" id="PS50184"/>
    </source>
</evidence>
<dbReference type="KEGG" id="aplc:110991201"/>
<feature type="domain" description="VWFC" evidence="10">
    <location>
        <begin position="720"/>
        <end position="779"/>
    </location>
</feature>
<feature type="signal peptide" evidence="8">
    <location>
        <begin position="1"/>
        <end position="26"/>
    </location>
</feature>
<evidence type="ECO:0000259" key="9">
    <source>
        <dbReference type="PROSITE" id="PS50026"/>
    </source>
</evidence>
<protein>
    <submittedName>
        <fullName evidence="12">Protein kinase C-binding protein NELL2-like isoform X1</fullName>
    </submittedName>
</protein>
<dbReference type="SMART" id="SM00210">
    <property type="entry name" value="TSPN"/>
    <property type="match status" value="1"/>
</dbReference>
<dbReference type="InterPro" id="IPR049883">
    <property type="entry name" value="NOTCH1_EGF-like"/>
</dbReference>
<dbReference type="PANTHER" id="PTHR24042">
    <property type="entry name" value="NEL HOMOLOG"/>
    <property type="match status" value="1"/>
</dbReference>
<gene>
    <name evidence="12" type="primary">LOC110991201</name>
</gene>
<evidence type="ECO:0000256" key="4">
    <source>
        <dbReference type="ARBA" id="ARBA00023157"/>
    </source>
</evidence>
<keyword evidence="11" id="KW-1185">Reference proteome</keyword>
<organism evidence="11 12">
    <name type="scientific">Acanthaster planci</name>
    <name type="common">Crown-of-thorns starfish</name>
    <dbReference type="NCBI Taxonomy" id="133434"/>
    <lineage>
        <taxon>Eukaryota</taxon>
        <taxon>Metazoa</taxon>
        <taxon>Echinodermata</taxon>
        <taxon>Eleutherozoa</taxon>
        <taxon>Asterozoa</taxon>
        <taxon>Asteroidea</taxon>
        <taxon>Valvatacea</taxon>
        <taxon>Valvatida</taxon>
        <taxon>Acanthasteridae</taxon>
        <taxon>Acanthaster</taxon>
    </lineage>
</organism>
<dbReference type="SUPFAM" id="SSF57184">
    <property type="entry name" value="Growth factor receptor domain"/>
    <property type="match status" value="1"/>
</dbReference>
<dbReference type="FunFam" id="2.10.25.10:FF:000038">
    <property type="entry name" value="Fibrillin 2"/>
    <property type="match status" value="2"/>
</dbReference>
<dbReference type="InterPro" id="IPR000742">
    <property type="entry name" value="EGF"/>
</dbReference>
<evidence type="ECO:0000313" key="12">
    <source>
        <dbReference type="RefSeq" id="XP_022112153.1"/>
    </source>
</evidence>
<evidence type="ECO:0000256" key="6">
    <source>
        <dbReference type="PROSITE-ProRule" id="PRU00076"/>
    </source>
</evidence>
<dbReference type="SUPFAM" id="SSF57196">
    <property type="entry name" value="EGF/Laminin"/>
    <property type="match status" value="1"/>
</dbReference>
<dbReference type="SUPFAM" id="SSF49899">
    <property type="entry name" value="Concanavalin A-like lectins/glucanases"/>
    <property type="match status" value="1"/>
</dbReference>
<dbReference type="AlphaFoldDB" id="A0A8B8A355"/>
<feature type="domain" description="EGF-like" evidence="9">
    <location>
        <begin position="465"/>
        <end position="511"/>
    </location>
</feature>
<dbReference type="PROSITE" id="PS01187">
    <property type="entry name" value="EGF_CA"/>
    <property type="match status" value="3"/>
</dbReference>
<keyword evidence="3" id="KW-0677">Repeat</keyword>
<dbReference type="GO" id="GO:0005615">
    <property type="term" value="C:extracellular space"/>
    <property type="evidence" value="ECO:0007669"/>
    <property type="project" value="TreeGrafter"/>
</dbReference>
<evidence type="ECO:0000256" key="5">
    <source>
        <dbReference type="ARBA" id="ARBA00023180"/>
    </source>
</evidence>
<dbReference type="InterPro" id="IPR051586">
    <property type="entry name" value="PKC-binding_NELL"/>
</dbReference>
<dbReference type="Pfam" id="PF00093">
    <property type="entry name" value="VWC"/>
    <property type="match status" value="3"/>
</dbReference>
<dbReference type="Pfam" id="PF12947">
    <property type="entry name" value="EGF_3"/>
    <property type="match status" value="1"/>
</dbReference>
<dbReference type="Gene3D" id="2.60.120.200">
    <property type="match status" value="1"/>
</dbReference>
<evidence type="ECO:0000313" key="11">
    <source>
        <dbReference type="Proteomes" id="UP000694845"/>
    </source>
</evidence>
<feature type="domain" description="EGF-like" evidence="9">
    <location>
        <begin position="425"/>
        <end position="464"/>
    </location>
</feature>
<dbReference type="PROSITE" id="PS00022">
    <property type="entry name" value="EGF_1"/>
    <property type="match status" value="1"/>
</dbReference>
<keyword evidence="1 6" id="KW-0245">EGF-like domain</keyword>
<dbReference type="SMART" id="SM00179">
    <property type="entry name" value="EGF_CA"/>
    <property type="match status" value="5"/>
</dbReference>
<feature type="domain" description="EGF-like" evidence="9">
    <location>
        <begin position="585"/>
        <end position="623"/>
    </location>
</feature>
<dbReference type="GO" id="GO:0008201">
    <property type="term" value="F:heparin binding"/>
    <property type="evidence" value="ECO:0007669"/>
    <property type="project" value="TreeGrafter"/>
</dbReference>
<dbReference type="InterPro" id="IPR000152">
    <property type="entry name" value="EGF-type_Asp/Asn_hydroxyl_site"/>
</dbReference>
<evidence type="ECO:0000256" key="3">
    <source>
        <dbReference type="ARBA" id="ARBA00022737"/>
    </source>
</evidence>
<dbReference type="PROSITE" id="PS50026">
    <property type="entry name" value="EGF_3"/>
    <property type="match status" value="6"/>
</dbReference>
<feature type="disulfide bond" evidence="6">
    <location>
        <begin position="573"/>
        <end position="582"/>
    </location>
</feature>
<name>A0A8B8A355_ACAPL</name>
<dbReference type="InterPro" id="IPR024731">
    <property type="entry name" value="NELL2-like_EGF"/>
</dbReference>
<comment type="caution">
    <text evidence="6">Lacks conserved residue(s) required for the propagation of feature annotation.</text>
</comment>
<accession>A0A8B8A355</accession>
<dbReference type="GeneID" id="110991201"/>
<evidence type="ECO:0000256" key="1">
    <source>
        <dbReference type="ARBA" id="ARBA00022536"/>
    </source>
</evidence>
<dbReference type="GO" id="GO:0005509">
    <property type="term" value="F:calcium ion binding"/>
    <property type="evidence" value="ECO:0007669"/>
    <property type="project" value="InterPro"/>
</dbReference>
<dbReference type="FunFam" id="2.10.25.10:FF:000005">
    <property type="entry name" value="Fibrillin 2"/>
    <property type="match status" value="1"/>
</dbReference>
<feature type="domain" description="VWFC" evidence="10">
    <location>
        <begin position="662"/>
        <end position="717"/>
    </location>
</feature>
<dbReference type="SMART" id="SM00181">
    <property type="entry name" value="EGF"/>
    <property type="match status" value="6"/>
</dbReference>
<sequence>MASPKKVTHHQCLSLIFFTVVCQVLSYGVDPALEVNLLEAIAMTSSAATGIRQVPGYHNEGPAYSFEGGDRTLQVPEEFFDKTKKLLAATTDFTILATVKQLKRNTASLVSITAGRASTLANTVFDTTSFRNDSRFMELFMSTRNNEIRFYYQHDGKVMQESFDIEETMSDRWARIALSVSGTHVRLFYDCKEVDSRYIPQPDLRMADAELAMWIGQRGPDKTYFRGSLQDVRIVAMPQGFLAQCPSLSRDCPTCGQFQAMADGIQELEARIRTLEHKLFTAETRIEELQQCPCARSCEVSGAVREDGETWQDGCTQCTCSSGKVKCLPIKCPKLYCKNPVHEDGQCCASCKRNCTSSGLMYGHMEEYQELRSRGPTQICTTYKCMDGVATTRSSKLIHQVCATPNCPASERVSVPGHCCQFCEGMDHCSLGHTCQPPKVCTNLQTKYACHCPPGYTEVNGNCTDIDECAGEADGGLNHHCHEGTVCMNTPGGYRCDCLPGYSRLTDTTCQQINECETGQHTCHKRATCIDTDGSYQCVCRANHAGDGKSCSAVCRKQCLNGGICNQPGQCECPPGFTGEQCETDINECEVGSHNCQANSVCINLPGSYHCQCDVGYQYEEAAGCTDINECKDANTCDSSRLCNNLPGSYECLCSPSGQCLSECVVKKKRYSHDQSWDNDQCQTCTCSHGVVMCRPKECDCSRKMSDAEDYCCPECRVSTQCLHQESATVVYNDGDRWNYGCQKCRCEAGTILCEAPNCPAPNCLQTYTPVGECCPRCQVHDACDTFSIAVQGSSDMADCEHQGASYSHNQWWFLEDDQCTECICRNGNICCWYNIACSR</sequence>
<dbReference type="PROSITE" id="PS01186">
    <property type="entry name" value="EGF_2"/>
    <property type="match status" value="3"/>
</dbReference>
<dbReference type="PROSITE" id="PS00010">
    <property type="entry name" value="ASX_HYDROXYL"/>
    <property type="match status" value="5"/>
</dbReference>
<keyword evidence="4 6" id="KW-1015">Disulfide bond</keyword>
<feature type="domain" description="EGF-like" evidence="9">
    <location>
        <begin position="512"/>
        <end position="552"/>
    </location>
</feature>
<evidence type="ECO:0000256" key="7">
    <source>
        <dbReference type="SAM" id="Coils"/>
    </source>
</evidence>
<dbReference type="Pfam" id="PF13385">
    <property type="entry name" value="Laminin_G_3"/>
    <property type="match status" value="1"/>
</dbReference>
<evidence type="ECO:0000256" key="2">
    <source>
        <dbReference type="ARBA" id="ARBA00022729"/>
    </source>
</evidence>
<feature type="chain" id="PRO_5034120762" evidence="8">
    <location>
        <begin position="27"/>
        <end position="840"/>
    </location>
</feature>
<dbReference type="Pfam" id="PF07645">
    <property type="entry name" value="EGF_CA"/>
    <property type="match status" value="4"/>
</dbReference>
<dbReference type="PROSITE" id="PS01208">
    <property type="entry name" value="VWFC_1"/>
    <property type="match status" value="2"/>
</dbReference>
<dbReference type="CDD" id="cd00054">
    <property type="entry name" value="EGF_CA"/>
    <property type="match status" value="4"/>
</dbReference>
<dbReference type="SUPFAM" id="SSF57603">
    <property type="entry name" value="FnI-like domain"/>
    <property type="match status" value="3"/>
</dbReference>
<dbReference type="PANTHER" id="PTHR24042:SF5">
    <property type="entry name" value="EGF-LIKE CALCIUM-BINDING DOMAIN-CONTAINING PROTEIN"/>
    <property type="match status" value="1"/>
</dbReference>
<dbReference type="Proteomes" id="UP000694845">
    <property type="component" value="Unplaced"/>
</dbReference>
<feature type="domain" description="EGF-like" evidence="9">
    <location>
        <begin position="553"/>
        <end position="583"/>
    </location>
</feature>
<dbReference type="InterPro" id="IPR018097">
    <property type="entry name" value="EGF_Ca-bd_CS"/>
</dbReference>
<dbReference type="SMART" id="SM00214">
    <property type="entry name" value="VWC"/>
    <property type="match status" value="4"/>
</dbReference>
<dbReference type="OrthoDB" id="6516201at2759"/>
<dbReference type="InterPro" id="IPR001881">
    <property type="entry name" value="EGF-like_Ca-bd_dom"/>
</dbReference>
<proteinExistence type="predicted"/>
<dbReference type="Gene3D" id="2.10.70.10">
    <property type="entry name" value="Complement Module, domain 1"/>
    <property type="match status" value="2"/>
</dbReference>
<feature type="disulfide bond" evidence="6">
    <location>
        <begin position="555"/>
        <end position="565"/>
    </location>
</feature>